<accession>B5GPJ6</accession>
<feature type="region of interest" description="Disordered" evidence="1">
    <location>
        <begin position="221"/>
        <end position="268"/>
    </location>
</feature>
<dbReference type="RefSeq" id="WP_003953676.1">
    <property type="nucleotide sequence ID" value="NZ_CM000913.1"/>
</dbReference>
<gene>
    <name evidence="2" type="ORF">SCLAV_2492</name>
</gene>
<dbReference type="Proteomes" id="UP000002357">
    <property type="component" value="Chromosome"/>
</dbReference>
<organism evidence="2 3">
    <name type="scientific">Streptomyces clavuligerus</name>
    <dbReference type="NCBI Taxonomy" id="1901"/>
    <lineage>
        <taxon>Bacteria</taxon>
        <taxon>Bacillati</taxon>
        <taxon>Actinomycetota</taxon>
        <taxon>Actinomycetes</taxon>
        <taxon>Kitasatosporales</taxon>
        <taxon>Streptomycetaceae</taxon>
        <taxon>Streptomyces</taxon>
    </lineage>
</organism>
<sequence length="268" mass="29813">MTEQFSSWPDDQPDLFASPDYRLDGFTAATEEIEDYFHRATLDDSSFVLLAAHHSGDSYLLFHDPTYIYDVPGTASYVAMHLTRDTEQRTYRFAEQKHPLSPLAQRWLVQRGCPPTKVELSDAGGPRAADALEELLRANTDDRYEVLDHHTGEVGDFSAGMETWVMVRDAHPDSAQFPYRIFLEEVAPSLTTYTVREAAFPTAEAADNWVWDRDRGWPAAPEPAAVRAEAAVARSPRAPGRLAVPPNPVTAPHPSVSSETARTGRGRS</sequence>
<name>B5GPJ6_STRCL</name>
<keyword evidence="3" id="KW-1185">Reference proteome</keyword>
<feature type="compositionally biased region" description="Low complexity" evidence="1">
    <location>
        <begin position="221"/>
        <end position="239"/>
    </location>
</feature>
<dbReference type="KEGG" id="sclf:BB341_16005"/>
<dbReference type="GeneID" id="93730944"/>
<reference evidence="2 3" key="1">
    <citation type="journal article" date="2010" name="Genome Biol. Evol.">
        <title>The sequence of a 1.8-mb bacterial linear plasmid reveals a rich evolutionary reservoir of secondary metabolic pathways.</title>
        <authorList>
            <person name="Medema M.H."/>
            <person name="Trefzer A."/>
            <person name="Kovalchuk A."/>
            <person name="van den Berg M."/>
            <person name="Mueller U."/>
            <person name="Heijne W."/>
            <person name="Wu L."/>
            <person name="Alam M.T."/>
            <person name="Ronning C.M."/>
            <person name="Nierman W.C."/>
            <person name="Bovenberg R.A.L."/>
            <person name="Breitling R."/>
            <person name="Takano E."/>
        </authorList>
    </citation>
    <scope>NUCLEOTIDE SEQUENCE [LARGE SCALE GENOMIC DNA]</scope>
    <source>
        <strain evidence="3">ATCC 27064 / DSM 738 / JCM 4710 / NBRC 13307 / NCIMB 12785 / NRRL 3585 / VKM Ac-602</strain>
    </source>
</reference>
<dbReference type="AlphaFoldDB" id="B5GPJ6"/>
<evidence type="ECO:0000313" key="2">
    <source>
        <dbReference type="EMBL" id="EFG07565.1"/>
    </source>
</evidence>
<proteinExistence type="predicted"/>
<dbReference type="eggNOG" id="ENOG5030RJ7">
    <property type="taxonomic scope" value="Bacteria"/>
</dbReference>
<evidence type="ECO:0000313" key="3">
    <source>
        <dbReference type="Proteomes" id="UP000002357"/>
    </source>
</evidence>
<dbReference type="OrthoDB" id="4314991at2"/>
<dbReference type="EMBL" id="CM000913">
    <property type="protein sequence ID" value="EFG07565.1"/>
    <property type="molecule type" value="Genomic_DNA"/>
</dbReference>
<protein>
    <submittedName>
        <fullName evidence="2">Uncharacterized protein</fullName>
    </submittedName>
</protein>
<evidence type="ECO:0000256" key="1">
    <source>
        <dbReference type="SAM" id="MobiDB-lite"/>
    </source>
</evidence>
<dbReference type="STRING" id="1901.BB341_16005"/>